<evidence type="ECO:0000256" key="5">
    <source>
        <dbReference type="ARBA" id="ARBA00022679"/>
    </source>
</evidence>
<keyword evidence="5" id="KW-0808">Transferase</keyword>
<dbReference type="SUPFAM" id="SSF51621">
    <property type="entry name" value="Phosphoenolpyruvate/pyruvate domain"/>
    <property type="match status" value="1"/>
</dbReference>
<keyword evidence="11" id="KW-0324">Glycolysis</keyword>
<evidence type="ECO:0000256" key="4">
    <source>
        <dbReference type="ARBA" id="ARBA00012142"/>
    </source>
</evidence>
<dbReference type="InterPro" id="IPR015793">
    <property type="entry name" value="Pyrv_Knase_brl"/>
</dbReference>
<dbReference type="Proteomes" id="UP001327560">
    <property type="component" value="Chromosome 5"/>
</dbReference>
<dbReference type="InterPro" id="IPR011037">
    <property type="entry name" value="Pyrv_Knase-like_insert_dom_sf"/>
</dbReference>
<feature type="domain" description="Pyruvate kinase barrel" evidence="13">
    <location>
        <begin position="258"/>
        <end position="342"/>
    </location>
</feature>
<evidence type="ECO:0000256" key="11">
    <source>
        <dbReference type="ARBA" id="ARBA00023152"/>
    </source>
</evidence>
<keyword evidence="7" id="KW-0547">Nucleotide-binding</keyword>
<dbReference type="GO" id="GO:0030955">
    <property type="term" value="F:potassium ion binding"/>
    <property type="evidence" value="ECO:0007669"/>
    <property type="project" value="InterPro"/>
</dbReference>
<dbReference type="GO" id="GO:0005524">
    <property type="term" value="F:ATP binding"/>
    <property type="evidence" value="ECO:0007669"/>
    <property type="project" value="UniProtKB-KW"/>
</dbReference>
<evidence type="ECO:0000256" key="12">
    <source>
        <dbReference type="ARBA" id="ARBA00023317"/>
    </source>
</evidence>
<dbReference type="Pfam" id="PF00224">
    <property type="entry name" value="PK"/>
    <property type="match status" value="2"/>
</dbReference>
<keyword evidence="12 14" id="KW-0670">Pyruvate</keyword>
<keyword evidence="8 14" id="KW-0418">Kinase</keyword>
<organism evidence="14 15">
    <name type="scientific">Canna indica</name>
    <name type="common">Indian-shot</name>
    <dbReference type="NCBI Taxonomy" id="4628"/>
    <lineage>
        <taxon>Eukaryota</taxon>
        <taxon>Viridiplantae</taxon>
        <taxon>Streptophyta</taxon>
        <taxon>Embryophyta</taxon>
        <taxon>Tracheophyta</taxon>
        <taxon>Spermatophyta</taxon>
        <taxon>Magnoliopsida</taxon>
        <taxon>Liliopsida</taxon>
        <taxon>Zingiberales</taxon>
        <taxon>Cannaceae</taxon>
        <taxon>Canna</taxon>
    </lineage>
</organism>
<dbReference type="Gene3D" id="3.20.20.60">
    <property type="entry name" value="Phosphoenolpyruvate-binding domains"/>
    <property type="match status" value="2"/>
</dbReference>
<evidence type="ECO:0000313" key="15">
    <source>
        <dbReference type="Proteomes" id="UP001327560"/>
    </source>
</evidence>
<evidence type="ECO:0000313" key="14">
    <source>
        <dbReference type="EMBL" id="WOL09302.1"/>
    </source>
</evidence>
<evidence type="ECO:0000256" key="1">
    <source>
        <dbReference type="ARBA" id="ARBA00001958"/>
    </source>
</evidence>
<dbReference type="EC" id="2.7.1.40" evidence="4"/>
<name>A0AAQ3KNP6_9LILI</name>
<keyword evidence="6" id="KW-0479">Metal-binding</keyword>
<dbReference type="GO" id="GO:0000287">
    <property type="term" value="F:magnesium ion binding"/>
    <property type="evidence" value="ECO:0007669"/>
    <property type="project" value="InterPro"/>
</dbReference>
<evidence type="ECO:0000256" key="3">
    <source>
        <dbReference type="ARBA" id="ARBA00008663"/>
    </source>
</evidence>
<feature type="domain" description="Pyruvate kinase barrel" evidence="13">
    <location>
        <begin position="460"/>
        <end position="712"/>
    </location>
</feature>
<comment type="cofactor">
    <cofactor evidence="1">
        <name>K(+)</name>
        <dbReference type="ChEBI" id="CHEBI:29103"/>
    </cofactor>
</comment>
<dbReference type="GO" id="GO:0004743">
    <property type="term" value="F:pyruvate kinase activity"/>
    <property type="evidence" value="ECO:0007669"/>
    <property type="project" value="UniProtKB-EC"/>
</dbReference>
<evidence type="ECO:0000256" key="9">
    <source>
        <dbReference type="ARBA" id="ARBA00022840"/>
    </source>
</evidence>
<keyword evidence="10" id="KW-0460">Magnesium</keyword>
<evidence type="ECO:0000259" key="13">
    <source>
        <dbReference type="Pfam" id="PF00224"/>
    </source>
</evidence>
<dbReference type="EMBL" id="CP136894">
    <property type="protein sequence ID" value="WOL09302.1"/>
    <property type="molecule type" value="Genomic_DNA"/>
</dbReference>
<accession>A0AAQ3KNP6</accession>
<evidence type="ECO:0000256" key="10">
    <source>
        <dbReference type="ARBA" id="ARBA00022842"/>
    </source>
</evidence>
<proteinExistence type="inferred from homology"/>
<dbReference type="FunFam" id="3.20.20.60:FF:000051">
    <property type="entry name" value="Pyruvate kinase family protein"/>
    <property type="match status" value="1"/>
</dbReference>
<reference evidence="14 15" key="1">
    <citation type="submission" date="2023-10" db="EMBL/GenBank/DDBJ databases">
        <title>Chromosome-scale genome assembly provides insights into flower coloration mechanisms of Canna indica.</title>
        <authorList>
            <person name="Li C."/>
        </authorList>
    </citation>
    <scope>NUCLEOTIDE SEQUENCE [LARGE SCALE GENOMIC DNA]</scope>
    <source>
        <tissue evidence="14">Flower</tissue>
    </source>
</reference>
<dbReference type="PANTHER" id="PTHR11817">
    <property type="entry name" value="PYRUVATE KINASE"/>
    <property type="match status" value="1"/>
</dbReference>
<keyword evidence="9" id="KW-0067">ATP-binding</keyword>
<evidence type="ECO:0000256" key="8">
    <source>
        <dbReference type="ARBA" id="ARBA00022777"/>
    </source>
</evidence>
<keyword evidence="15" id="KW-1185">Reference proteome</keyword>
<evidence type="ECO:0000256" key="2">
    <source>
        <dbReference type="ARBA" id="ARBA00004997"/>
    </source>
</evidence>
<comment type="similarity">
    <text evidence="3">Belongs to the pyruvate kinase family.</text>
</comment>
<dbReference type="InterPro" id="IPR015813">
    <property type="entry name" value="Pyrv/PenolPyrv_kinase-like_dom"/>
</dbReference>
<dbReference type="GO" id="GO:0016301">
    <property type="term" value="F:kinase activity"/>
    <property type="evidence" value="ECO:0007669"/>
    <property type="project" value="UniProtKB-KW"/>
</dbReference>
<dbReference type="InterPro" id="IPR040442">
    <property type="entry name" value="Pyrv_kinase-like_dom_sf"/>
</dbReference>
<protein>
    <recommendedName>
        <fullName evidence="4">pyruvate kinase</fullName>
        <ecNumber evidence="4">2.7.1.40</ecNumber>
    </recommendedName>
</protein>
<comment type="pathway">
    <text evidence="2">Carbohydrate degradation; glycolysis; pyruvate from D-glyceraldehyde 3-phosphate: step 5/5.</text>
</comment>
<evidence type="ECO:0000256" key="6">
    <source>
        <dbReference type="ARBA" id="ARBA00022723"/>
    </source>
</evidence>
<dbReference type="InterPro" id="IPR001697">
    <property type="entry name" value="Pyr_Knase"/>
</dbReference>
<dbReference type="AlphaFoldDB" id="A0AAQ3KNP6"/>
<dbReference type="SUPFAM" id="SSF50800">
    <property type="entry name" value="PK beta-barrel domain-like"/>
    <property type="match status" value="1"/>
</dbReference>
<sequence length="739" mass="81292">METLHHSVLTCPRSARGYFNSSSNVTFGSQGSKLQRSTKSNLKYPILFAKLQESDSFESKSGKSYQDSLDANIQKCGRNFSIQESSKRQNQSDLNEEEGSNALSLSSKNFCEYSLNYDVWLGKLQAIYLHVLAAEHWNASRLDKCNRTYLESATNLIHYLAVNSLDANELNEDLYSAGLLNLEHAKFHVLASITSGIRLLENLQTNLSDKNQKTCPLVITDHDNAQGNKNSTDFSISSMKKRASINIAALFGPAQDEKTVNIMVTVGREAIENETLLPELVKAGANVVRINCAHDDPTIWSEIIRLAKHSSQMLEKPCRILMDLAGPKLRTGPMNPGPPVMKLSPRKDAKGDVVFPAQVWLSCPGCGPPTPSAVDATLFVERERFLKEIEIGTVLKFVDSRGKRRSLKVSTRLSTLSGYGFIAECSRTSYVGAGTKLCIEGKKGKSFTGEVVNVPTKDQFIRVRVGDLLTIIREPNLSTIGSNAYDAARITCNSARLFDSVKPGDPIAFDDGRIWGVVQGTSIHEIVVMITRASPKGSKLGSEKSINIPKSEIHFEGLTSKDLVDLEFVAANADMVGISFIRDVHDMEIVLQELKNRKLKDLGIVLKIETHSGFDSLPLLLLQAMQSPNPLGVMIARGDLAVECGWDRMASIQDEILSICNAAHVPVIWATQVLHSLTKKGIPTRSEITDVASGMRASCIMLNKGKYIVEAVSTLKTMLDNRSTVKTMKNLMKPLFPTS</sequence>
<gene>
    <name evidence="14" type="ORF">Cni_G18055</name>
</gene>
<evidence type="ECO:0000256" key="7">
    <source>
        <dbReference type="ARBA" id="ARBA00022741"/>
    </source>
</evidence>